<proteinExistence type="predicted"/>
<dbReference type="OrthoDB" id="1986532at2759"/>
<protein>
    <submittedName>
        <fullName evidence="1">Uncharacterized protein</fullName>
    </submittedName>
</protein>
<dbReference type="EMBL" id="BSYR01000004">
    <property type="protein sequence ID" value="GMI66753.1"/>
    <property type="molecule type" value="Genomic_DNA"/>
</dbReference>
<organism evidence="1 2">
    <name type="scientific">Hibiscus trionum</name>
    <name type="common">Flower of an hour</name>
    <dbReference type="NCBI Taxonomy" id="183268"/>
    <lineage>
        <taxon>Eukaryota</taxon>
        <taxon>Viridiplantae</taxon>
        <taxon>Streptophyta</taxon>
        <taxon>Embryophyta</taxon>
        <taxon>Tracheophyta</taxon>
        <taxon>Spermatophyta</taxon>
        <taxon>Magnoliopsida</taxon>
        <taxon>eudicotyledons</taxon>
        <taxon>Gunneridae</taxon>
        <taxon>Pentapetalae</taxon>
        <taxon>rosids</taxon>
        <taxon>malvids</taxon>
        <taxon>Malvales</taxon>
        <taxon>Malvaceae</taxon>
        <taxon>Malvoideae</taxon>
        <taxon>Hibiscus</taxon>
    </lineage>
</organism>
<reference evidence="1" key="1">
    <citation type="submission" date="2023-05" db="EMBL/GenBank/DDBJ databases">
        <title>Genome and transcriptome analyses reveal genes involved in the formation of fine ridges on petal epidermal cells in Hibiscus trionum.</title>
        <authorList>
            <person name="Koshimizu S."/>
            <person name="Masuda S."/>
            <person name="Ishii T."/>
            <person name="Shirasu K."/>
            <person name="Hoshino A."/>
            <person name="Arita M."/>
        </authorList>
    </citation>
    <scope>NUCLEOTIDE SEQUENCE</scope>
    <source>
        <strain evidence="1">Hamamatsu line</strain>
    </source>
</reference>
<evidence type="ECO:0000313" key="2">
    <source>
        <dbReference type="Proteomes" id="UP001165190"/>
    </source>
</evidence>
<sequence>MEAPVPDSISAVHNATNLTRDLESELEVGQEGKIREIFVDNTDSEPMKFKGKETSERIIATQGGERRTRIIPQQGEIAVSPAEVRTNRS</sequence>
<comment type="caution">
    <text evidence="1">The sequence shown here is derived from an EMBL/GenBank/DDBJ whole genome shotgun (WGS) entry which is preliminary data.</text>
</comment>
<accession>A0A9W7LJ48</accession>
<name>A0A9W7LJ48_HIBTR</name>
<keyword evidence="2" id="KW-1185">Reference proteome</keyword>
<dbReference type="Proteomes" id="UP001165190">
    <property type="component" value="Unassembled WGS sequence"/>
</dbReference>
<dbReference type="AlphaFoldDB" id="A0A9W7LJ48"/>
<gene>
    <name evidence="1" type="ORF">HRI_000344600</name>
</gene>
<evidence type="ECO:0000313" key="1">
    <source>
        <dbReference type="EMBL" id="GMI66753.1"/>
    </source>
</evidence>